<dbReference type="AlphaFoldDB" id="A0A1R0H7B3"/>
<name>A0A1R0H7B3_9FUNG</name>
<reference evidence="1 2" key="1">
    <citation type="journal article" date="2016" name="Mol. Biol. Evol.">
        <title>Genome-Wide Survey of Gut Fungi (Harpellales) Reveals the First Horizontally Transferred Ubiquitin Gene from a Mosquito Host.</title>
        <authorList>
            <person name="Wang Y."/>
            <person name="White M.M."/>
            <person name="Kvist S."/>
            <person name="Moncalvo J.M."/>
        </authorList>
    </citation>
    <scope>NUCLEOTIDE SEQUENCE [LARGE SCALE GENOMIC DNA]</scope>
    <source>
        <strain evidence="1 2">ALG-7-W6</strain>
    </source>
</reference>
<protein>
    <submittedName>
        <fullName evidence="1">Uncharacterized protein</fullName>
    </submittedName>
</protein>
<evidence type="ECO:0000313" key="1">
    <source>
        <dbReference type="EMBL" id="OLY84964.1"/>
    </source>
</evidence>
<dbReference type="EMBL" id="LSSL01000288">
    <property type="protein sequence ID" value="OLY84964.1"/>
    <property type="molecule type" value="Genomic_DNA"/>
</dbReference>
<comment type="caution">
    <text evidence="1">The sequence shown here is derived from an EMBL/GenBank/DDBJ whole genome shotgun (WGS) entry which is preliminary data.</text>
</comment>
<accession>A0A1R0H7B3</accession>
<organism evidence="1 2">
    <name type="scientific">Smittium mucronatum</name>
    <dbReference type="NCBI Taxonomy" id="133383"/>
    <lineage>
        <taxon>Eukaryota</taxon>
        <taxon>Fungi</taxon>
        <taxon>Fungi incertae sedis</taxon>
        <taxon>Zoopagomycota</taxon>
        <taxon>Kickxellomycotina</taxon>
        <taxon>Harpellomycetes</taxon>
        <taxon>Harpellales</taxon>
        <taxon>Legeriomycetaceae</taxon>
        <taxon>Smittium</taxon>
    </lineage>
</organism>
<sequence length="79" mass="8441">MKNGYIMRKKSATRPDFVTASGFRVPVQSINEPDSASSAKTSHPSPFACIAGPVSLHDIGPTAGCDYFSSLMGFTQTDR</sequence>
<proteinExistence type="predicted"/>
<gene>
    <name evidence="1" type="ORF">AYI68_g858</name>
</gene>
<keyword evidence="2" id="KW-1185">Reference proteome</keyword>
<dbReference type="Proteomes" id="UP000187455">
    <property type="component" value="Unassembled WGS sequence"/>
</dbReference>
<evidence type="ECO:0000313" key="2">
    <source>
        <dbReference type="Proteomes" id="UP000187455"/>
    </source>
</evidence>